<comment type="caution">
    <text evidence="7">The sequence shown here is derived from an EMBL/GenBank/DDBJ whole genome shotgun (WGS) entry which is preliminary data.</text>
</comment>
<accession>A0A8J5D2W7</accession>
<dbReference type="PROSITE" id="PS51450">
    <property type="entry name" value="LRR"/>
    <property type="match status" value="1"/>
</dbReference>
<keyword evidence="7" id="KW-0378">Hydrolase</keyword>
<evidence type="ECO:0000256" key="2">
    <source>
        <dbReference type="ARBA" id="ARBA00022729"/>
    </source>
</evidence>
<dbReference type="InterPro" id="IPR003591">
    <property type="entry name" value="Leu-rich_rpt_typical-subtyp"/>
</dbReference>
<sequence length="816" mass="90549">MSLRYHYRVSGLPPCHTLAAVIDRVAVTVVMVVVVVLVVVVVMVVLMVVVMVVMVALVVVVMVVVFGIMELQQVMRAVWVSWVFMAACAGASGGEGSFACPCELVPAFDDVPGGGEDNLRWDCRNRLVPEVPTACWDINPNVTQVRIIFFFFFYSGNKRGPAWEAIDENSDASDGFQLVCNIKKRNKRCGDDHGNPPPEGASAAAADVPPAPDKLYRLFFPVGVSPTDRSIWLAEVAGKHRHLSVTPKMTTTSIMAVTRDSDTAQFLTEVGHPLRGSVMRLTEATEENRQVKVNIRNYPFFMPLHHLEDHPGVLWARRDGQRWNPRSKIMVPGSRVTAMWVGDPPSMIALPGMRPCRVERFIGKPAFCGKCQRWGHREWQCNSYVRCGFCSGTHDTKLCKDRIINGESITPRCSNCFLEHNAWSVKCLVRPDAHRFRKPAVPLLPAAVNPPPPSQDSAAYPSLPRMGRAWLPPPSSPLLADIPMQLPPSDPSLPHPSHPQSAQASHQVTPSPPSHRGVAAPPLPPQVAEGGVASFSDSAAIVTLMNEMKLLQEAQARYQEECADLRAQIVSLQELKGEVAALKGVMATARSDMVDLFNHHITTIRKGDFDNLWNLHYINTFKGYLTSVEEGSLRGLTHLEHLDLGFGFLTEVPEEVSYLPQLQVLALEYNSITEVPVDLIKPLVNLQWLIFVRNQVKAIPELQFLPDLTWLNLEANDLSTLPLALFGDMSSPCKLWINDNPISDVAAATILPLLDGSEIRTNASVAIWARDEVERTQLMEKNWRVYDKNQNDLNLETMVLMCDEAHQASPNHPCDM</sequence>
<keyword evidence="4" id="KW-0175">Coiled coil</keyword>
<feature type="compositionally biased region" description="Pro residues" evidence="5">
    <location>
        <begin position="485"/>
        <end position="497"/>
    </location>
</feature>
<dbReference type="SUPFAM" id="SSF52058">
    <property type="entry name" value="L domain-like"/>
    <property type="match status" value="1"/>
</dbReference>
<dbReference type="InterPro" id="IPR001611">
    <property type="entry name" value="Leu-rich_rpt"/>
</dbReference>
<dbReference type="EMBL" id="JACEEZ010004052">
    <property type="protein sequence ID" value="KAG0726720.1"/>
    <property type="molecule type" value="Genomic_DNA"/>
</dbReference>
<dbReference type="Pfam" id="PF13855">
    <property type="entry name" value="LRR_8"/>
    <property type="match status" value="1"/>
</dbReference>
<dbReference type="AlphaFoldDB" id="A0A8J5D2W7"/>
<dbReference type="Gene3D" id="3.80.10.10">
    <property type="entry name" value="Ribonuclease Inhibitor"/>
    <property type="match status" value="1"/>
</dbReference>
<dbReference type="GO" id="GO:0031012">
    <property type="term" value="C:extracellular matrix"/>
    <property type="evidence" value="ECO:0007669"/>
    <property type="project" value="TreeGrafter"/>
</dbReference>
<feature type="region of interest" description="Disordered" evidence="5">
    <location>
        <begin position="477"/>
        <end position="530"/>
    </location>
</feature>
<gene>
    <name evidence="7" type="primary">Cpn2_0</name>
    <name evidence="7" type="ORF">GWK47_035989</name>
</gene>
<dbReference type="SMART" id="SM00369">
    <property type="entry name" value="LRR_TYP"/>
    <property type="match status" value="3"/>
</dbReference>
<evidence type="ECO:0000256" key="5">
    <source>
        <dbReference type="SAM" id="MobiDB-lite"/>
    </source>
</evidence>
<reference evidence="7" key="1">
    <citation type="submission" date="2020-07" db="EMBL/GenBank/DDBJ databases">
        <title>The High-quality genome of the commercially important snow crab, Chionoecetes opilio.</title>
        <authorList>
            <person name="Jeong J.-H."/>
            <person name="Ryu S."/>
        </authorList>
    </citation>
    <scope>NUCLEOTIDE SEQUENCE</scope>
    <source>
        <strain evidence="7">MADBK_172401_WGS</strain>
        <tissue evidence="7">Digestive gland</tissue>
    </source>
</reference>
<keyword evidence="8" id="KW-1185">Reference proteome</keyword>
<keyword evidence="6" id="KW-1133">Transmembrane helix</keyword>
<protein>
    <submittedName>
        <fullName evidence="7">Carboxypeptidase N subunit 2</fullName>
    </submittedName>
</protein>
<feature type="transmembrane region" description="Helical" evidence="6">
    <location>
        <begin position="21"/>
        <end position="42"/>
    </location>
</feature>
<keyword evidence="7" id="KW-0121">Carboxypeptidase</keyword>
<feature type="transmembrane region" description="Helical" evidence="6">
    <location>
        <begin position="48"/>
        <end position="69"/>
    </location>
</feature>
<keyword evidence="6" id="KW-0812">Transmembrane</keyword>
<evidence type="ECO:0000256" key="4">
    <source>
        <dbReference type="SAM" id="Coils"/>
    </source>
</evidence>
<name>A0A8J5D2W7_CHIOP</name>
<evidence type="ECO:0000256" key="6">
    <source>
        <dbReference type="SAM" id="Phobius"/>
    </source>
</evidence>
<keyword evidence="6" id="KW-0472">Membrane</keyword>
<keyword evidence="7" id="KW-0645">Protease</keyword>
<dbReference type="GO" id="GO:0005615">
    <property type="term" value="C:extracellular space"/>
    <property type="evidence" value="ECO:0007669"/>
    <property type="project" value="TreeGrafter"/>
</dbReference>
<proteinExistence type="predicted"/>
<dbReference type="InterPro" id="IPR050328">
    <property type="entry name" value="Dev_Immune_Receptor"/>
</dbReference>
<feature type="region of interest" description="Disordered" evidence="5">
    <location>
        <begin position="188"/>
        <end position="207"/>
    </location>
</feature>
<keyword evidence="1" id="KW-0433">Leucine-rich repeat</keyword>
<dbReference type="PANTHER" id="PTHR24373:SF370">
    <property type="entry name" value="FISH-LIPS, ISOFORM E"/>
    <property type="match status" value="1"/>
</dbReference>
<organism evidence="7 8">
    <name type="scientific">Chionoecetes opilio</name>
    <name type="common">Atlantic snow crab</name>
    <name type="synonym">Cancer opilio</name>
    <dbReference type="NCBI Taxonomy" id="41210"/>
    <lineage>
        <taxon>Eukaryota</taxon>
        <taxon>Metazoa</taxon>
        <taxon>Ecdysozoa</taxon>
        <taxon>Arthropoda</taxon>
        <taxon>Crustacea</taxon>
        <taxon>Multicrustacea</taxon>
        <taxon>Malacostraca</taxon>
        <taxon>Eumalacostraca</taxon>
        <taxon>Eucarida</taxon>
        <taxon>Decapoda</taxon>
        <taxon>Pleocyemata</taxon>
        <taxon>Brachyura</taxon>
        <taxon>Eubrachyura</taxon>
        <taxon>Majoidea</taxon>
        <taxon>Majidae</taxon>
        <taxon>Chionoecetes</taxon>
    </lineage>
</organism>
<dbReference type="Proteomes" id="UP000770661">
    <property type="component" value="Unassembled WGS sequence"/>
</dbReference>
<evidence type="ECO:0000256" key="1">
    <source>
        <dbReference type="ARBA" id="ARBA00022614"/>
    </source>
</evidence>
<dbReference type="PANTHER" id="PTHR24373">
    <property type="entry name" value="SLIT RELATED LEUCINE-RICH REPEAT NEURONAL PROTEIN"/>
    <property type="match status" value="1"/>
</dbReference>
<keyword evidence="2" id="KW-0732">Signal</keyword>
<feature type="coiled-coil region" evidence="4">
    <location>
        <begin position="541"/>
        <end position="592"/>
    </location>
</feature>
<evidence type="ECO:0000256" key="3">
    <source>
        <dbReference type="ARBA" id="ARBA00022737"/>
    </source>
</evidence>
<dbReference type="GO" id="GO:0004180">
    <property type="term" value="F:carboxypeptidase activity"/>
    <property type="evidence" value="ECO:0007669"/>
    <property type="project" value="UniProtKB-KW"/>
</dbReference>
<evidence type="ECO:0000313" key="8">
    <source>
        <dbReference type="Proteomes" id="UP000770661"/>
    </source>
</evidence>
<keyword evidence="3" id="KW-0677">Repeat</keyword>
<dbReference type="OrthoDB" id="694479at2759"/>
<dbReference type="InterPro" id="IPR032675">
    <property type="entry name" value="LRR_dom_sf"/>
</dbReference>
<evidence type="ECO:0000313" key="7">
    <source>
        <dbReference type="EMBL" id="KAG0726720.1"/>
    </source>
</evidence>